<evidence type="ECO:0000256" key="4">
    <source>
        <dbReference type="ARBA" id="ARBA00022679"/>
    </source>
</evidence>
<name>A0A9E2L0L0_9FUSO</name>
<comment type="caution">
    <text evidence="12">The sequence shown here is derived from an EMBL/GenBank/DDBJ whole genome shotgun (WGS) entry which is preliminary data.</text>
</comment>
<evidence type="ECO:0000256" key="1">
    <source>
        <dbReference type="ARBA" id="ARBA00001771"/>
    </source>
</evidence>
<dbReference type="EC" id="2.7.1.50" evidence="11"/>
<dbReference type="PIRSF" id="PIRSF000513">
    <property type="entry name" value="Thz_kinase"/>
    <property type="match status" value="1"/>
</dbReference>
<keyword evidence="6 11" id="KW-0547">Nucleotide-binding</keyword>
<evidence type="ECO:0000256" key="8">
    <source>
        <dbReference type="ARBA" id="ARBA00022840"/>
    </source>
</evidence>
<sequence length="267" mass="28729">MRAEILNIVREKNPVVFHITNSVTINDCANITLALGGSPLMSYCKEELREILSFSSALVINIGTMESKMCEMVIEAGKLANELNVPVILDPVGAGASASRENLVKKLISNVKFAVIKGNLAEIKTIAGIKNENNKGVDSVEEFENSSSLAKELAIELESVIAITGKEDIVSDGKRVCKIKNGTPLLRKVTGTGCMTASLIGTICGAYREDIYEGATIGVVLMGIAGEIAEKSLTSEEGSGTFRMRIIDNIFNMTEEKIMVNVKLNIE</sequence>
<evidence type="ECO:0000256" key="6">
    <source>
        <dbReference type="ARBA" id="ARBA00022741"/>
    </source>
</evidence>
<comment type="pathway">
    <text evidence="3 11">Cofactor biosynthesis; thiamine diphosphate biosynthesis; 4-methyl-5-(2-phosphoethyl)-thiazole from 5-(2-hydroxyethyl)-4-methylthiazole: step 1/1.</text>
</comment>
<evidence type="ECO:0000256" key="7">
    <source>
        <dbReference type="ARBA" id="ARBA00022777"/>
    </source>
</evidence>
<comment type="function">
    <text evidence="11">Catalyzes the phosphorylation of the hydroxyl group of 4-methyl-5-beta-hydroxyethylthiazole (THZ).</text>
</comment>
<protein>
    <recommendedName>
        <fullName evidence="11">Hydroxyethylthiazole kinase</fullName>
        <ecNumber evidence="11">2.7.1.50</ecNumber>
    </recommendedName>
    <alternativeName>
        <fullName evidence="11">4-methyl-5-beta-hydroxyethylthiazole kinase</fullName>
        <shortName evidence="11">TH kinase</shortName>
        <shortName evidence="11">Thz kinase</shortName>
    </alternativeName>
</protein>
<dbReference type="GO" id="GO:0005524">
    <property type="term" value="F:ATP binding"/>
    <property type="evidence" value="ECO:0007669"/>
    <property type="project" value="UniProtKB-UniRule"/>
</dbReference>
<dbReference type="CDD" id="cd01170">
    <property type="entry name" value="THZ_kinase"/>
    <property type="match status" value="1"/>
</dbReference>
<dbReference type="Proteomes" id="UP000724657">
    <property type="component" value="Unassembled WGS sequence"/>
</dbReference>
<evidence type="ECO:0000256" key="11">
    <source>
        <dbReference type="HAMAP-Rule" id="MF_00228"/>
    </source>
</evidence>
<comment type="catalytic activity">
    <reaction evidence="1 11">
        <text>5-(2-hydroxyethyl)-4-methylthiazole + ATP = 4-methyl-5-(2-phosphooxyethyl)-thiazole + ADP + H(+)</text>
        <dbReference type="Rhea" id="RHEA:24212"/>
        <dbReference type="ChEBI" id="CHEBI:15378"/>
        <dbReference type="ChEBI" id="CHEBI:17957"/>
        <dbReference type="ChEBI" id="CHEBI:30616"/>
        <dbReference type="ChEBI" id="CHEBI:58296"/>
        <dbReference type="ChEBI" id="CHEBI:456216"/>
        <dbReference type="EC" id="2.7.1.50"/>
    </reaction>
</comment>
<dbReference type="GO" id="GO:0009229">
    <property type="term" value="P:thiamine diphosphate biosynthetic process"/>
    <property type="evidence" value="ECO:0007669"/>
    <property type="project" value="UniProtKB-UniRule"/>
</dbReference>
<dbReference type="PRINTS" id="PR01099">
    <property type="entry name" value="HYETHTZKNASE"/>
</dbReference>
<keyword evidence="4 11" id="KW-0808">Transferase</keyword>
<dbReference type="InterPro" id="IPR000417">
    <property type="entry name" value="Hyethyz_kinase"/>
</dbReference>
<dbReference type="GO" id="GO:0009228">
    <property type="term" value="P:thiamine biosynthetic process"/>
    <property type="evidence" value="ECO:0007669"/>
    <property type="project" value="UniProtKB-KW"/>
</dbReference>
<keyword evidence="9 11" id="KW-0460">Magnesium</keyword>
<keyword evidence="7 11" id="KW-0418">Kinase</keyword>
<dbReference type="GO" id="GO:0000287">
    <property type="term" value="F:magnesium ion binding"/>
    <property type="evidence" value="ECO:0007669"/>
    <property type="project" value="UniProtKB-UniRule"/>
</dbReference>
<dbReference type="EMBL" id="JAHLFN010000070">
    <property type="protein sequence ID" value="MBU3842854.1"/>
    <property type="molecule type" value="Genomic_DNA"/>
</dbReference>
<comment type="similarity">
    <text evidence="11">Belongs to the Thz kinase family.</text>
</comment>
<comment type="cofactor">
    <cofactor evidence="2 11">
        <name>Mg(2+)</name>
        <dbReference type="ChEBI" id="CHEBI:18420"/>
    </cofactor>
</comment>
<dbReference type="Pfam" id="PF02110">
    <property type="entry name" value="HK"/>
    <property type="match status" value="1"/>
</dbReference>
<keyword evidence="5 11" id="KW-0479">Metal-binding</keyword>
<dbReference type="SUPFAM" id="SSF53613">
    <property type="entry name" value="Ribokinase-like"/>
    <property type="match status" value="1"/>
</dbReference>
<dbReference type="AlphaFoldDB" id="A0A9E2L0L0"/>
<dbReference type="GO" id="GO:0004417">
    <property type="term" value="F:hydroxyethylthiazole kinase activity"/>
    <property type="evidence" value="ECO:0007669"/>
    <property type="project" value="UniProtKB-UniRule"/>
</dbReference>
<gene>
    <name evidence="11 12" type="primary">thiM</name>
    <name evidence="12" type="ORF">IAA47_07730</name>
</gene>
<dbReference type="Gene3D" id="3.40.1190.20">
    <property type="match status" value="1"/>
</dbReference>
<accession>A0A9E2L0L0</accession>
<reference evidence="12" key="2">
    <citation type="submission" date="2021-04" db="EMBL/GenBank/DDBJ databases">
        <authorList>
            <person name="Gilroy R."/>
        </authorList>
    </citation>
    <scope>NUCLEOTIDE SEQUENCE</scope>
    <source>
        <strain evidence="12">A6-441</strain>
    </source>
</reference>
<reference evidence="12" key="1">
    <citation type="journal article" date="2021" name="PeerJ">
        <title>Extensive microbial diversity within the chicken gut microbiome revealed by metagenomics and culture.</title>
        <authorList>
            <person name="Gilroy R."/>
            <person name="Ravi A."/>
            <person name="Getino M."/>
            <person name="Pursley I."/>
            <person name="Horton D.L."/>
            <person name="Alikhan N.F."/>
            <person name="Baker D."/>
            <person name="Gharbi K."/>
            <person name="Hall N."/>
            <person name="Watson M."/>
            <person name="Adriaenssens E.M."/>
            <person name="Foster-Nyarko E."/>
            <person name="Jarju S."/>
            <person name="Secka A."/>
            <person name="Antonio M."/>
            <person name="Oren A."/>
            <person name="Chaudhuri R.R."/>
            <person name="La Ragione R."/>
            <person name="Hildebrand F."/>
            <person name="Pallen M.J."/>
        </authorList>
    </citation>
    <scope>NUCLEOTIDE SEQUENCE</scope>
    <source>
        <strain evidence="12">A6-441</strain>
    </source>
</reference>
<dbReference type="NCBIfam" id="TIGR00694">
    <property type="entry name" value="thiM"/>
    <property type="match status" value="1"/>
</dbReference>
<dbReference type="NCBIfam" id="NF006830">
    <property type="entry name" value="PRK09355.1"/>
    <property type="match status" value="1"/>
</dbReference>
<feature type="binding site" evidence="11">
    <location>
        <position position="117"/>
    </location>
    <ligand>
        <name>ATP</name>
        <dbReference type="ChEBI" id="CHEBI:30616"/>
    </ligand>
</feature>
<evidence type="ECO:0000256" key="5">
    <source>
        <dbReference type="ARBA" id="ARBA00022723"/>
    </source>
</evidence>
<evidence type="ECO:0000256" key="10">
    <source>
        <dbReference type="ARBA" id="ARBA00022977"/>
    </source>
</evidence>
<evidence type="ECO:0000313" key="12">
    <source>
        <dbReference type="EMBL" id="MBU3842854.1"/>
    </source>
</evidence>
<feature type="binding site" evidence="11">
    <location>
        <position position="41"/>
    </location>
    <ligand>
        <name>substrate</name>
    </ligand>
</feature>
<evidence type="ECO:0000256" key="9">
    <source>
        <dbReference type="ARBA" id="ARBA00022842"/>
    </source>
</evidence>
<keyword evidence="8 11" id="KW-0067">ATP-binding</keyword>
<feature type="binding site" evidence="11">
    <location>
        <position position="164"/>
    </location>
    <ligand>
        <name>ATP</name>
        <dbReference type="ChEBI" id="CHEBI:30616"/>
    </ligand>
</feature>
<keyword evidence="10 11" id="KW-0784">Thiamine biosynthesis</keyword>
<evidence type="ECO:0000256" key="2">
    <source>
        <dbReference type="ARBA" id="ARBA00001946"/>
    </source>
</evidence>
<proteinExistence type="inferred from homology"/>
<evidence type="ECO:0000313" key="13">
    <source>
        <dbReference type="Proteomes" id="UP000724657"/>
    </source>
</evidence>
<organism evidence="12 13">
    <name type="scientific">Candidatus Fusobacterium pullicola</name>
    <dbReference type="NCBI Taxonomy" id="2838601"/>
    <lineage>
        <taxon>Bacteria</taxon>
        <taxon>Fusobacteriati</taxon>
        <taxon>Fusobacteriota</taxon>
        <taxon>Fusobacteriia</taxon>
        <taxon>Fusobacteriales</taxon>
        <taxon>Fusobacteriaceae</taxon>
        <taxon>Fusobacterium</taxon>
    </lineage>
</organism>
<evidence type="ECO:0000256" key="3">
    <source>
        <dbReference type="ARBA" id="ARBA00004868"/>
    </source>
</evidence>
<feature type="binding site" evidence="11">
    <location>
        <position position="191"/>
    </location>
    <ligand>
        <name>substrate</name>
    </ligand>
</feature>
<dbReference type="HAMAP" id="MF_00228">
    <property type="entry name" value="Thz_kinase"/>
    <property type="match status" value="1"/>
</dbReference>
<dbReference type="InterPro" id="IPR029056">
    <property type="entry name" value="Ribokinase-like"/>
</dbReference>